<comment type="catalytic activity">
    <reaction evidence="9">
        <text>L-isoleucine + 2-oxoglutarate = (S)-3-methyl-2-oxopentanoate + L-glutamate</text>
        <dbReference type="Rhea" id="RHEA:24801"/>
        <dbReference type="ChEBI" id="CHEBI:16810"/>
        <dbReference type="ChEBI" id="CHEBI:29985"/>
        <dbReference type="ChEBI" id="CHEBI:35146"/>
        <dbReference type="ChEBI" id="CHEBI:58045"/>
        <dbReference type="EC" id="2.6.1.42"/>
    </reaction>
</comment>
<dbReference type="PIRSF" id="PIRSF006468">
    <property type="entry name" value="BCAT1"/>
    <property type="match status" value="1"/>
</dbReference>
<name>A0A067LAM9_JATCU</name>
<accession>A0A067LAM9</accession>
<dbReference type="PROSITE" id="PS00770">
    <property type="entry name" value="AA_TRANSFER_CLASS_4"/>
    <property type="match status" value="1"/>
</dbReference>
<reference evidence="10 11" key="1">
    <citation type="journal article" date="2014" name="PLoS ONE">
        <title>Global Analysis of Gene Expression Profiles in Physic Nut (Jatropha curcas L.) Seedlings Exposed to Salt Stress.</title>
        <authorList>
            <person name="Zhang L."/>
            <person name="Zhang C."/>
            <person name="Wu P."/>
            <person name="Chen Y."/>
            <person name="Li M."/>
            <person name="Jiang H."/>
            <person name="Wu G."/>
        </authorList>
    </citation>
    <scope>NUCLEOTIDE SEQUENCE [LARGE SCALE GENOMIC DNA]</scope>
    <source>
        <strain evidence="11">cv. GZQX0401</strain>
        <tissue evidence="10">Young leaves</tissue>
    </source>
</reference>
<dbReference type="EC" id="2.6.1.42" evidence="9"/>
<dbReference type="InterPro" id="IPR033939">
    <property type="entry name" value="BCAT_family"/>
</dbReference>
<evidence type="ECO:0000256" key="9">
    <source>
        <dbReference type="RuleBase" id="RU004517"/>
    </source>
</evidence>
<comment type="catalytic activity">
    <reaction evidence="9">
        <text>L-leucine + 2-oxoglutarate = 4-methyl-2-oxopentanoate + L-glutamate</text>
        <dbReference type="Rhea" id="RHEA:18321"/>
        <dbReference type="ChEBI" id="CHEBI:16810"/>
        <dbReference type="ChEBI" id="CHEBI:17865"/>
        <dbReference type="ChEBI" id="CHEBI:29985"/>
        <dbReference type="ChEBI" id="CHEBI:57427"/>
        <dbReference type="EC" id="2.6.1.42"/>
    </reaction>
</comment>
<dbReference type="NCBIfam" id="TIGR01123">
    <property type="entry name" value="ilvE_II"/>
    <property type="match status" value="1"/>
</dbReference>
<dbReference type="PANTHER" id="PTHR42825">
    <property type="entry name" value="AMINO ACID AMINOTRANSFERASE"/>
    <property type="match status" value="1"/>
</dbReference>
<dbReference type="NCBIfam" id="NF009897">
    <property type="entry name" value="PRK13357.1"/>
    <property type="match status" value="1"/>
</dbReference>
<dbReference type="GO" id="GO:0052654">
    <property type="term" value="F:L-leucine-2-oxoglutarate transaminase activity"/>
    <property type="evidence" value="ECO:0007669"/>
    <property type="project" value="RHEA"/>
</dbReference>
<evidence type="ECO:0000256" key="5">
    <source>
        <dbReference type="ARBA" id="ARBA00022898"/>
    </source>
</evidence>
<evidence type="ECO:0000256" key="2">
    <source>
        <dbReference type="ARBA" id="ARBA00009320"/>
    </source>
</evidence>
<dbReference type="PANTHER" id="PTHR42825:SF10">
    <property type="entry name" value="BRANCHED-CHAIN-AMINO-ACID AMINOTRANSFERASE"/>
    <property type="match status" value="1"/>
</dbReference>
<dbReference type="Gene3D" id="3.30.470.10">
    <property type="match status" value="1"/>
</dbReference>
<evidence type="ECO:0000256" key="8">
    <source>
        <dbReference type="RuleBase" id="RU004516"/>
    </source>
</evidence>
<dbReference type="InterPro" id="IPR036038">
    <property type="entry name" value="Aminotransferase-like"/>
</dbReference>
<keyword evidence="9" id="KW-0100">Branched-chain amino acid biosynthesis</keyword>
<comment type="catalytic activity">
    <reaction evidence="9">
        <text>L-valine + 2-oxoglutarate = 3-methyl-2-oxobutanoate + L-glutamate</text>
        <dbReference type="Rhea" id="RHEA:24813"/>
        <dbReference type="ChEBI" id="CHEBI:11851"/>
        <dbReference type="ChEBI" id="CHEBI:16810"/>
        <dbReference type="ChEBI" id="CHEBI:29985"/>
        <dbReference type="ChEBI" id="CHEBI:57762"/>
        <dbReference type="EC" id="2.6.1.42"/>
    </reaction>
</comment>
<sequence>MAKLSSITHHNHLCLIRSPLLHFSSSLKRYDQLRFSPPCPGMITRITTFATTLKVTPSDTQSKTSELGNDVSSLSWDNLGFDHVPTDYMFVMKCCGGDKFSDGELKTFGEIELNPFSSVLNYGQGIIENMKAYKKDDGSILLFRPEANALRMTMGADRMCMPAPTFDQFLEAVKVTVSANRRWIPPPNKGFLHIRPLLIGSGPVLILTPSPEFTFLIYVTPVRNYFESGVEPINLVVEKEAHRAVPGGVGSIKAIGNYAMIVKAQAAAKANGFHGVLYLDAVHNKYLEEVSAANIFVVKDKTICTPALRGTILPGITRESVIDIARNLRFQVEEGRVSVEELFNADEVFCTGTAVGLLPVGSITYQGKRLSYKNGGLGTVSQKLSSELTNMQMGLTDDKMGWNMVLK</sequence>
<evidence type="ECO:0000256" key="4">
    <source>
        <dbReference type="ARBA" id="ARBA00022679"/>
    </source>
</evidence>
<dbReference type="OrthoDB" id="409992at2759"/>
<dbReference type="EMBL" id="KK914318">
    <property type="protein sequence ID" value="KDP41565.1"/>
    <property type="molecule type" value="Genomic_DNA"/>
</dbReference>
<feature type="modified residue" description="N6-(pyridoxal phosphate)lysine" evidence="6">
    <location>
        <position position="253"/>
    </location>
</feature>
<dbReference type="GO" id="GO:0052656">
    <property type="term" value="F:L-isoleucine-2-oxoglutarate transaminase activity"/>
    <property type="evidence" value="ECO:0007669"/>
    <property type="project" value="RHEA"/>
</dbReference>
<keyword evidence="4 9" id="KW-0808">Transferase</keyword>
<dbReference type="InterPro" id="IPR043132">
    <property type="entry name" value="BCAT-like_C"/>
</dbReference>
<keyword evidence="11" id="KW-1185">Reference proteome</keyword>
<dbReference type="Proteomes" id="UP000027138">
    <property type="component" value="Unassembled WGS sequence"/>
</dbReference>
<dbReference type="GO" id="GO:0008652">
    <property type="term" value="P:amino acid biosynthetic process"/>
    <property type="evidence" value="ECO:0007669"/>
    <property type="project" value="UniProtKB-KW"/>
</dbReference>
<organism evidence="10 11">
    <name type="scientific">Jatropha curcas</name>
    <name type="common">Barbados nut</name>
    <dbReference type="NCBI Taxonomy" id="180498"/>
    <lineage>
        <taxon>Eukaryota</taxon>
        <taxon>Viridiplantae</taxon>
        <taxon>Streptophyta</taxon>
        <taxon>Embryophyta</taxon>
        <taxon>Tracheophyta</taxon>
        <taxon>Spermatophyta</taxon>
        <taxon>Magnoliopsida</taxon>
        <taxon>eudicotyledons</taxon>
        <taxon>Gunneridae</taxon>
        <taxon>Pentapetalae</taxon>
        <taxon>rosids</taxon>
        <taxon>fabids</taxon>
        <taxon>Malpighiales</taxon>
        <taxon>Euphorbiaceae</taxon>
        <taxon>Crotonoideae</taxon>
        <taxon>Jatropheae</taxon>
        <taxon>Jatropha</taxon>
    </lineage>
</organism>
<keyword evidence="9" id="KW-0028">Amino-acid biosynthesis</keyword>
<gene>
    <name evidence="10" type="ORF">JCGZ_15972</name>
</gene>
<dbReference type="Pfam" id="PF01063">
    <property type="entry name" value="Aminotran_4"/>
    <property type="match status" value="1"/>
</dbReference>
<dbReference type="InterPro" id="IPR018300">
    <property type="entry name" value="Aminotrans_IV_CS"/>
</dbReference>
<dbReference type="GO" id="GO:0052655">
    <property type="term" value="F:L-valine-2-oxoglutarate transaminase activity"/>
    <property type="evidence" value="ECO:0007669"/>
    <property type="project" value="RHEA"/>
</dbReference>
<dbReference type="CDD" id="cd01557">
    <property type="entry name" value="BCAT_beta_family"/>
    <property type="match status" value="1"/>
</dbReference>
<dbReference type="Gene3D" id="3.20.10.10">
    <property type="entry name" value="D-amino Acid Aminotransferase, subunit A, domain 2"/>
    <property type="match status" value="1"/>
</dbReference>
<dbReference type="AlphaFoldDB" id="A0A067LAM9"/>
<comment type="cofactor">
    <cofactor evidence="1 8">
        <name>pyridoxal 5'-phosphate</name>
        <dbReference type="ChEBI" id="CHEBI:597326"/>
    </cofactor>
</comment>
<dbReference type="InterPro" id="IPR043131">
    <property type="entry name" value="BCAT-like_N"/>
</dbReference>
<keyword evidence="5 8" id="KW-0663">Pyridoxal phosphate</keyword>
<protein>
    <recommendedName>
        <fullName evidence="9">Branched-chain-amino-acid aminotransferase</fullName>
        <ecNumber evidence="9">2.6.1.42</ecNumber>
    </recommendedName>
</protein>
<keyword evidence="3 9" id="KW-0032">Aminotransferase</keyword>
<evidence type="ECO:0000256" key="3">
    <source>
        <dbReference type="ARBA" id="ARBA00022576"/>
    </source>
</evidence>
<dbReference type="KEGG" id="jcu:105630793"/>
<dbReference type="GO" id="GO:0009082">
    <property type="term" value="P:branched-chain amino acid biosynthetic process"/>
    <property type="evidence" value="ECO:0007669"/>
    <property type="project" value="UniProtKB-KW"/>
</dbReference>
<dbReference type="FunFam" id="3.20.10.10:FF:000003">
    <property type="entry name" value="Branched-chain-amino-acid aminotransferase"/>
    <property type="match status" value="1"/>
</dbReference>
<proteinExistence type="inferred from homology"/>
<evidence type="ECO:0000256" key="1">
    <source>
        <dbReference type="ARBA" id="ARBA00001933"/>
    </source>
</evidence>
<evidence type="ECO:0000256" key="6">
    <source>
        <dbReference type="PIRSR" id="PIRSR006468-1"/>
    </source>
</evidence>
<comment type="similarity">
    <text evidence="2 7">Belongs to the class-IV pyridoxal-phosphate-dependent aminotransferase family.</text>
</comment>
<dbReference type="GO" id="GO:0009507">
    <property type="term" value="C:chloroplast"/>
    <property type="evidence" value="ECO:0007669"/>
    <property type="project" value="TreeGrafter"/>
</dbReference>
<dbReference type="InterPro" id="IPR001544">
    <property type="entry name" value="Aminotrans_IV"/>
</dbReference>
<evidence type="ECO:0000256" key="7">
    <source>
        <dbReference type="RuleBase" id="RU004106"/>
    </source>
</evidence>
<dbReference type="SUPFAM" id="SSF56752">
    <property type="entry name" value="D-aminoacid aminotransferase-like PLP-dependent enzymes"/>
    <property type="match status" value="1"/>
</dbReference>
<evidence type="ECO:0000313" key="10">
    <source>
        <dbReference type="EMBL" id="KDP41565.1"/>
    </source>
</evidence>
<evidence type="ECO:0000313" key="11">
    <source>
        <dbReference type="Proteomes" id="UP000027138"/>
    </source>
</evidence>
<dbReference type="InterPro" id="IPR005786">
    <property type="entry name" value="B_amino_transII"/>
</dbReference>
<dbReference type="STRING" id="180498.A0A067LAM9"/>